<dbReference type="Pfam" id="PF02369">
    <property type="entry name" value="Big_1"/>
    <property type="match status" value="1"/>
</dbReference>
<evidence type="ECO:0000256" key="1">
    <source>
        <dbReference type="ARBA" id="ARBA00010116"/>
    </source>
</evidence>
<evidence type="ECO:0000259" key="2">
    <source>
        <dbReference type="PROSITE" id="PS51127"/>
    </source>
</evidence>
<protein>
    <submittedName>
        <fullName evidence="3">Bacterial group 1 Ig-like protein</fullName>
    </submittedName>
</protein>
<dbReference type="PROSITE" id="PS51127">
    <property type="entry name" value="BIG1"/>
    <property type="match status" value="1"/>
</dbReference>
<dbReference type="AlphaFoldDB" id="C2FTP5"/>
<name>C2FTP5_SPHSI</name>
<evidence type="ECO:0000313" key="4">
    <source>
        <dbReference type="Proteomes" id="UP000006241"/>
    </source>
</evidence>
<reference evidence="3 4" key="1">
    <citation type="submission" date="2009-01" db="EMBL/GenBank/DDBJ databases">
        <authorList>
            <person name="Qin X."/>
            <person name="Bachman B."/>
            <person name="Battles P."/>
            <person name="Bell A."/>
            <person name="Bess C."/>
            <person name="Bickham C."/>
            <person name="Chaboub L."/>
            <person name="Chen D."/>
            <person name="Coyle M."/>
            <person name="Deiros D.R."/>
            <person name="Dinh H."/>
            <person name="Forbes L."/>
            <person name="Fowler G."/>
            <person name="Francisco L."/>
            <person name="Fu Q."/>
            <person name="Gubbala S."/>
            <person name="Hale W."/>
            <person name="Han Y."/>
            <person name="Hemphill L."/>
            <person name="Highlander S.K."/>
            <person name="Hirani K."/>
            <person name="Hogues M."/>
            <person name="Jackson L."/>
            <person name="Jakkamsetti A."/>
            <person name="Javaid M."/>
            <person name="Jiang H."/>
            <person name="Korchina V."/>
            <person name="Kovar C."/>
            <person name="Lara F."/>
            <person name="Lee S."/>
            <person name="Mata R."/>
            <person name="Mathew T."/>
            <person name="Moen C."/>
            <person name="Morales K."/>
            <person name="Munidasa M."/>
            <person name="Nazareth L."/>
            <person name="Ngo R."/>
            <person name="Nguyen L."/>
            <person name="Okwuonu G."/>
            <person name="Ongeri F."/>
            <person name="Patil S."/>
            <person name="Petrosino J."/>
            <person name="Pham C."/>
            <person name="Pham P."/>
            <person name="Pu L.-L."/>
            <person name="Puazo M."/>
            <person name="Raj R."/>
            <person name="Reid J."/>
            <person name="Rouhana J."/>
            <person name="Saada N."/>
            <person name="Shang Y."/>
            <person name="Simmons D."/>
            <person name="Thornton R."/>
            <person name="Warren J."/>
            <person name="Weissenberger G."/>
            <person name="Zhang J."/>
            <person name="Zhang L."/>
            <person name="Zhou C."/>
            <person name="Zhu D."/>
            <person name="Muzny D."/>
            <person name="Worley K."/>
            <person name="Gibbs R."/>
        </authorList>
    </citation>
    <scope>NUCLEOTIDE SEQUENCE [LARGE SCALE GENOMIC DNA]</scope>
    <source>
        <strain evidence="3 4">ATCC 33300</strain>
    </source>
</reference>
<dbReference type="InterPro" id="IPR017868">
    <property type="entry name" value="Filamin/ABP280_repeat-like"/>
</dbReference>
<feature type="domain" description="Big-1" evidence="2">
    <location>
        <begin position="17"/>
        <end position="111"/>
    </location>
</feature>
<feature type="non-terminal residue" evidence="3">
    <location>
        <position position="130"/>
    </location>
</feature>
<dbReference type="InterPro" id="IPR013783">
    <property type="entry name" value="Ig-like_fold"/>
</dbReference>
<dbReference type="PROSITE" id="PS50194">
    <property type="entry name" value="FILAMIN_REPEAT"/>
    <property type="match status" value="1"/>
</dbReference>
<dbReference type="RefSeq" id="WP_003013496.1">
    <property type="nucleotide sequence ID" value="NZ_GG668659.1"/>
</dbReference>
<sequence>GSPQTVTFVAGPVDYDKSNLAVTKDGAIANGIDYNEFTATIVDAFVNPIANTSVVFSITNPDGTTATQTITTDANGKSVVQLTSTKAGTVAVDAQVANRSIANSPANAQFVAGPVDYGKSKLVIIKDGAT</sequence>
<dbReference type="SMART" id="SM00634">
    <property type="entry name" value="BID_1"/>
    <property type="match status" value="1"/>
</dbReference>
<dbReference type="HOGENOM" id="CLU_1942666_0_0_10"/>
<evidence type="ECO:0000313" key="3">
    <source>
        <dbReference type="EMBL" id="EEI93704.1"/>
    </source>
</evidence>
<dbReference type="InterPro" id="IPR008964">
    <property type="entry name" value="Invasin/intimin_cell_adhesion"/>
</dbReference>
<dbReference type="GO" id="GO:0009279">
    <property type="term" value="C:cell outer membrane"/>
    <property type="evidence" value="ECO:0007669"/>
    <property type="project" value="TreeGrafter"/>
</dbReference>
<dbReference type="SUPFAM" id="SSF49373">
    <property type="entry name" value="Invasin/intimin cell-adhesion fragments"/>
    <property type="match status" value="1"/>
</dbReference>
<dbReference type="InterPro" id="IPR003344">
    <property type="entry name" value="Big_1_dom"/>
</dbReference>
<accession>C2FTP5</accession>
<dbReference type="Proteomes" id="UP000006241">
    <property type="component" value="Unassembled WGS sequence"/>
</dbReference>
<organism evidence="3 4">
    <name type="scientific">Sphingobacterium spiritivorum ATCC 33300</name>
    <dbReference type="NCBI Taxonomy" id="525372"/>
    <lineage>
        <taxon>Bacteria</taxon>
        <taxon>Pseudomonadati</taxon>
        <taxon>Bacteroidota</taxon>
        <taxon>Sphingobacteriia</taxon>
        <taxon>Sphingobacteriales</taxon>
        <taxon>Sphingobacteriaceae</taxon>
        <taxon>Sphingobacterium</taxon>
    </lineage>
</organism>
<dbReference type="EMBL" id="ACHB01000017">
    <property type="protein sequence ID" value="EEI93704.1"/>
    <property type="molecule type" value="Genomic_DNA"/>
</dbReference>
<gene>
    <name evidence="3" type="ORF">HMPREF0765_0701</name>
</gene>
<feature type="non-terminal residue" evidence="3">
    <location>
        <position position="1"/>
    </location>
</feature>
<dbReference type="PANTHER" id="PTHR39576">
    <property type="entry name" value="ATTACHING AND EFFACING PROTEIN HOMOLOG-RELATED-RELATED"/>
    <property type="match status" value="1"/>
</dbReference>
<dbReference type="InterPro" id="IPR051715">
    <property type="entry name" value="Intimin-Invasin_domain"/>
</dbReference>
<proteinExistence type="inferred from homology"/>
<dbReference type="Gene3D" id="2.60.40.10">
    <property type="entry name" value="Immunoglobulins"/>
    <property type="match status" value="1"/>
</dbReference>
<dbReference type="PANTHER" id="PTHR39576:SF2">
    <property type="entry name" value="ATTACHING AND EFFACING PROTEIN HOMOLOG-RELATED"/>
    <property type="match status" value="1"/>
</dbReference>
<comment type="similarity">
    <text evidence="1">Belongs to the intimin/invasin family.</text>
</comment>
<comment type="caution">
    <text evidence="3">The sequence shown here is derived from an EMBL/GenBank/DDBJ whole genome shotgun (WGS) entry which is preliminary data.</text>
</comment>